<organism evidence="1 2">
    <name type="scientific">Fulvitalea axinellae</name>
    <dbReference type="NCBI Taxonomy" id="1182444"/>
    <lineage>
        <taxon>Bacteria</taxon>
        <taxon>Pseudomonadati</taxon>
        <taxon>Bacteroidota</taxon>
        <taxon>Cytophagia</taxon>
        <taxon>Cytophagales</taxon>
        <taxon>Persicobacteraceae</taxon>
        <taxon>Fulvitalea</taxon>
    </lineage>
</organism>
<gene>
    <name evidence="1" type="ORF">FUAX_52320</name>
</gene>
<name>A0AAU9CUQ5_9BACT</name>
<keyword evidence="1" id="KW-0614">Plasmid</keyword>
<evidence type="ECO:0008006" key="3">
    <source>
        <dbReference type="Google" id="ProtNLM"/>
    </source>
</evidence>
<evidence type="ECO:0000313" key="2">
    <source>
        <dbReference type="Proteomes" id="UP001348817"/>
    </source>
</evidence>
<geneLocation type="plasmid" evidence="1 2">
    <name>pFA6</name>
</geneLocation>
<evidence type="ECO:0000313" key="1">
    <source>
        <dbReference type="EMBL" id="BDD12800.1"/>
    </source>
</evidence>
<dbReference type="EMBL" id="AP025320">
    <property type="protein sequence ID" value="BDD12800.1"/>
    <property type="molecule type" value="Genomic_DNA"/>
</dbReference>
<dbReference type="KEGG" id="fax:FUAX_52320"/>
<dbReference type="AlphaFoldDB" id="A0AAU9CUQ5"/>
<reference evidence="1 2" key="1">
    <citation type="submission" date="2021-12" db="EMBL/GenBank/DDBJ databases">
        <title>Genome sequencing of bacteria with rrn-lacking chromosome and rrn-plasmid.</title>
        <authorList>
            <person name="Anda M."/>
            <person name="Iwasaki W."/>
        </authorList>
    </citation>
    <scope>NUCLEOTIDE SEQUENCE [LARGE SCALE GENOMIC DNA]</scope>
    <source>
        <strain evidence="1 2">DSM 100852</strain>
        <plasmid evidence="1 2">pFA6</plasmid>
    </source>
</reference>
<accession>A0AAU9CUQ5</accession>
<proteinExistence type="predicted"/>
<sequence>MAHGIPPTLVEQMRQYFHLTIIFFFLFFGCGSPKDKGFHFSEESGTLKFADSHIATLTPLKDGRLKVIDKVNEVEEGIFLWERTVTNIGKDLDSFRTTMEVKTPGKFDYGMIPGLSYNGNPWGDGNEPKTFTDKGLPWVFSYNRTSVPGATYSENDKWTVALFSDFNDKSIPFSCSLMPKQNNTYHRLIWPEEETPRSYSGKNSFTGPYARNLSLKSGQSLKLSAWVVLAPKENGHGASSKFLDFAWKKGYRPTKPEKSAEKIRDLSIDFIKTHSWSEEGPFKGFRLGLKRHSKSEGWGHKYYWRYETGFCGQNISLANAFLYEYISRKDKDALEKGLESLDIWARDCSMPNGLFRCHYDQLLPRGRAWEAQDACNLGTASYQFFEAFELAKKCGVYKPNYKDVALAICDFMISQQEESGRLGKYWNNKGECLNRNGTTGAFLIPGMIKAFHITEKQKYLDAALKAFDFYFGQFQDHGYTVAGALGTNCVDKESSFPLLRSAMLLHKTTQDKGYLEKAERLSQYLASWQWHYDVRFPEKSFLAKSGYRSTGATSVSAAHNHLDHYALVWVSDWVELAKLTGNDIWLQRAQAIWHEGNSLVSDGKKPDANGDIIPAGGQFSTIYQANWAWSKTKAGHGSGNVDSSWLPVWYMAYRLETLRKVSDWSVLDQSPKPPKALAGDKK</sequence>
<protein>
    <recommendedName>
        <fullName evidence="3">Cellulase Ig-like domain-containing protein</fullName>
    </recommendedName>
</protein>
<dbReference type="Proteomes" id="UP001348817">
    <property type="component" value="Plasmid pFA6"/>
</dbReference>
<dbReference type="Gene3D" id="1.50.10.20">
    <property type="match status" value="1"/>
</dbReference>
<dbReference type="InterPro" id="IPR008928">
    <property type="entry name" value="6-hairpin_glycosidase_sf"/>
</dbReference>
<keyword evidence="2" id="KW-1185">Reference proteome</keyword>
<dbReference type="SUPFAM" id="SSF48208">
    <property type="entry name" value="Six-hairpin glycosidases"/>
    <property type="match status" value="1"/>
</dbReference>
<dbReference type="GO" id="GO:0005975">
    <property type="term" value="P:carbohydrate metabolic process"/>
    <property type="evidence" value="ECO:0007669"/>
    <property type="project" value="InterPro"/>
</dbReference>